<feature type="region of interest" description="Disordered" evidence="1">
    <location>
        <begin position="216"/>
        <end position="240"/>
    </location>
</feature>
<dbReference type="InterPro" id="IPR014710">
    <property type="entry name" value="RmlC-like_jellyroll"/>
</dbReference>
<evidence type="ECO:0000259" key="2">
    <source>
        <dbReference type="SMART" id="SM00835"/>
    </source>
</evidence>
<evidence type="ECO:0000256" key="1">
    <source>
        <dbReference type="SAM" id="MobiDB-lite"/>
    </source>
</evidence>
<dbReference type="Proteomes" id="UP000298246">
    <property type="component" value="Unassembled WGS sequence"/>
</dbReference>
<dbReference type="CDD" id="cd20306">
    <property type="entry name" value="cupin_OxDC-like"/>
    <property type="match status" value="1"/>
</dbReference>
<dbReference type="Pfam" id="PF00190">
    <property type="entry name" value="Cupin_1"/>
    <property type="match status" value="1"/>
</dbReference>
<name>A0A4Y8QBE2_9BACL</name>
<evidence type="ECO:0000313" key="3">
    <source>
        <dbReference type="EMBL" id="TFE91938.1"/>
    </source>
</evidence>
<dbReference type="InterPro" id="IPR011051">
    <property type="entry name" value="RmlC_Cupin_sf"/>
</dbReference>
<protein>
    <recommendedName>
        <fullName evidence="2">Cupin type-1 domain-containing protein</fullName>
    </recommendedName>
</protein>
<dbReference type="EMBL" id="MYFO01000001">
    <property type="protein sequence ID" value="TFE91938.1"/>
    <property type="molecule type" value="Genomic_DNA"/>
</dbReference>
<sequence length="240" mass="25868">MAVSYMDFSSPYVQFFSDVSHNRFYTKDQANYINILGVRQLNTLGNQSLLDIFLSPGNVVEPHLHQNATELVYGVSGAMTISILNPFTSQIVNQTLLPQQAVSIPQGWIHWEVATEDNTHVLAIFDAPAPEYIAISDFLRLAPRNALAHIYCLNEAQIREALAPLTESALIAPPASCTACHQAQHWPSPAVPEPRSAPAAPYAAVGDLNAPYAAPPVRPSGASSGVARPTIGNGLNYGQP</sequence>
<dbReference type="Gene3D" id="2.60.120.10">
    <property type="entry name" value="Jelly Rolls"/>
    <property type="match status" value="1"/>
</dbReference>
<dbReference type="OrthoDB" id="2739624at2"/>
<keyword evidence="4" id="KW-1185">Reference proteome</keyword>
<gene>
    <name evidence="3" type="ORF">B5M42_01495</name>
</gene>
<reference evidence="3 4" key="1">
    <citation type="submission" date="2017-03" db="EMBL/GenBank/DDBJ databases">
        <title>Isolation of Levoglucosan Utilizing Bacteria.</title>
        <authorList>
            <person name="Arya A.S."/>
        </authorList>
    </citation>
    <scope>NUCLEOTIDE SEQUENCE [LARGE SCALE GENOMIC DNA]</scope>
    <source>
        <strain evidence="3 4">MEC069</strain>
    </source>
</reference>
<dbReference type="InterPro" id="IPR006045">
    <property type="entry name" value="Cupin_1"/>
</dbReference>
<dbReference type="AlphaFoldDB" id="A0A4Y8QBE2"/>
<feature type="domain" description="Cupin type-1" evidence="2">
    <location>
        <begin position="17"/>
        <end position="159"/>
    </location>
</feature>
<evidence type="ECO:0000313" key="4">
    <source>
        <dbReference type="Proteomes" id="UP000298246"/>
    </source>
</evidence>
<organism evidence="3 4">
    <name type="scientific">Paenibacillus athensensis</name>
    <dbReference type="NCBI Taxonomy" id="1967502"/>
    <lineage>
        <taxon>Bacteria</taxon>
        <taxon>Bacillati</taxon>
        <taxon>Bacillota</taxon>
        <taxon>Bacilli</taxon>
        <taxon>Bacillales</taxon>
        <taxon>Paenibacillaceae</taxon>
        <taxon>Paenibacillus</taxon>
    </lineage>
</organism>
<dbReference type="SMART" id="SM00835">
    <property type="entry name" value="Cupin_1"/>
    <property type="match status" value="1"/>
</dbReference>
<proteinExistence type="predicted"/>
<dbReference type="RefSeq" id="WP_134748935.1">
    <property type="nucleotide sequence ID" value="NZ_MYFO02000001.1"/>
</dbReference>
<comment type="caution">
    <text evidence="3">The sequence shown here is derived from an EMBL/GenBank/DDBJ whole genome shotgun (WGS) entry which is preliminary data.</text>
</comment>
<dbReference type="SUPFAM" id="SSF51182">
    <property type="entry name" value="RmlC-like cupins"/>
    <property type="match status" value="1"/>
</dbReference>
<accession>A0A4Y8QBE2</accession>